<dbReference type="PROSITE" id="PS51449">
    <property type="entry name" value="MTTASE_N"/>
    <property type="match status" value="1"/>
</dbReference>
<evidence type="ECO:0000256" key="6">
    <source>
        <dbReference type="ARBA" id="ARBA00022694"/>
    </source>
</evidence>
<dbReference type="InterPro" id="IPR006463">
    <property type="entry name" value="MiaB_methiolase"/>
</dbReference>
<keyword evidence="9 14" id="KW-0411">Iron-sulfur</keyword>
<dbReference type="GO" id="GO:0035597">
    <property type="term" value="F:tRNA-2-methylthio-N(6)-dimethylallyladenosine(37) synthase activity"/>
    <property type="evidence" value="ECO:0007669"/>
    <property type="project" value="UniProtKB-EC"/>
</dbReference>
<comment type="similarity">
    <text evidence="14">Belongs to the methylthiotransferase family. MiaB subfamily.</text>
</comment>
<dbReference type="InterPro" id="IPR002792">
    <property type="entry name" value="TRAM_dom"/>
</dbReference>
<dbReference type="GO" id="GO:0005829">
    <property type="term" value="C:cytosol"/>
    <property type="evidence" value="ECO:0007669"/>
    <property type="project" value="TreeGrafter"/>
</dbReference>
<dbReference type="InterPro" id="IPR058240">
    <property type="entry name" value="rSAM_sf"/>
</dbReference>
<evidence type="ECO:0000313" key="18">
    <source>
        <dbReference type="EMBL" id="MBC3880814.1"/>
    </source>
</evidence>
<keyword evidence="8 14" id="KW-0408">Iron</keyword>
<dbReference type="PROSITE" id="PS51918">
    <property type="entry name" value="RADICAL_SAM"/>
    <property type="match status" value="1"/>
</dbReference>
<dbReference type="PROSITE" id="PS50926">
    <property type="entry name" value="TRAM"/>
    <property type="match status" value="1"/>
</dbReference>
<dbReference type="PROSITE" id="PS01278">
    <property type="entry name" value="MTTASE_RADICAL"/>
    <property type="match status" value="1"/>
</dbReference>
<evidence type="ECO:0000256" key="11">
    <source>
        <dbReference type="ARBA" id="ARBA00050926"/>
    </source>
</evidence>
<dbReference type="GO" id="GO:0046872">
    <property type="term" value="F:metal ion binding"/>
    <property type="evidence" value="ECO:0007669"/>
    <property type="project" value="UniProtKB-KW"/>
</dbReference>
<dbReference type="InterPro" id="IPR038135">
    <property type="entry name" value="Methylthiotransferase_N_sf"/>
</dbReference>
<evidence type="ECO:0000256" key="1">
    <source>
        <dbReference type="ARBA" id="ARBA00003234"/>
    </source>
</evidence>
<comment type="catalytic activity">
    <reaction evidence="12">
        <text>2-thio-N(6)-dimethylallyladenosine(37) in tRNA + S-adenosyl-L-methionine = 2-methylsulfanyl-N(6)-dimethylallyladenosine(37) in tRNA + S-adenosyl-L-homocysteine + H(+)</text>
        <dbReference type="Rhea" id="RHEA:37063"/>
        <dbReference type="Rhea" id="RHEA-COMP:10376"/>
        <dbReference type="Rhea" id="RHEA-COMP:10377"/>
        <dbReference type="ChEBI" id="CHEBI:15378"/>
        <dbReference type="ChEBI" id="CHEBI:57856"/>
        <dbReference type="ChEBI" id="CHEBI:59789"/>
        <dbReference type="ChEBI" id="CHEBI:74416"/>
        <dbReference type="ChEBI" id="CHEBI:74417"/>
    </reaction>
    <physiologicalReaction direction="left-to-right" evidence="12">
        <dbReference type="Rhea" id="RHEA:37064"/>
    </physiologicalReaction>
</comment>
<comment type="subunit">
    <text evidence="14">Monomer.</text>
</comment>
<keyword evidence="19" id="KW-1185">Reference proteome</keyword>
<dbReference type="SMART" id="SM00729">
    <property type="entry name" value="Elp3"/>
    <property type="match status" value="1"/>
</dbReference>
<keyword evidence="2 14" id="KW-0004">4Fe-4S</keyword>
<protein>
    <recommendedName>
        <fullName evidence="10 14">tRNA-2-methylthio-N(6)-dimethylallyladenosine synthase</fullName>
        <ecNumber evidence="10 14">2.8.4.3</ecNumber>
    </recommendedName>
    <alternativeName>
        <fullName evidence="14">(Dimethylallyl)adenosine tRNA methylthiotransferase MiaB</fullName>
    </alternativeName>
    <alternativeName>
        <fullName evidence="14">tRNA-i(6)A37 methylthiotransferase</fullName>
    </alternativeName>
</protein>
<dbReference type="InterPro" id="IPR023404">
    <property type="entry name" value="rSAM_horseshoe"/>
</dbReference>
<dbReference type="Gene3D" id="3.40.50.12160">
    <property type="entry name" value="Methylthiotransferase, N-terminal domain"/>
    <property type="match status" value="1"/>
</dbReference>
<dbReference type="RefSeq" id="WP_186914711.1">
    <property type="nucleotide sequence ID" value="NZ_JACOFZ010000001.1"/>
</dbReference>
<dbReference type="Pfam" id="PF04055">
    <property type="entry name" value="Radical_SAM"/>
    <property type="match status" value="1"/>
</dbReference>
<keyword evidence="4 14" id="KW-0808">Transferase</keyword>
<dbReference type="SUPFAM" id="SSF102114">
    <property type="entry name" value="Radical SAM enzymes"/>
    <property type="match status" value="1"/>
</dbReference>
<feature type="binding site" evidence="14">
    <location>
        <position position="110"/>
    </location>
    <ligand>
        <name>[4Fe-4S] cluster</name>
        <dbReference type="ChEBI" id="CHEBI:49883"/>
        <label>1</label>
    </ligand>
</feature>
<dbReference type="Gene3D" id="3.80.30.20">
    <property type="entry name" value="tm_1862 like domain"/>
    <property type="match status" value="1"/>
</dbReference>
<evidence type="ECO:0000256" key="13">
    <source>
        <dbReference type="ARBA" id="ARBA00052587"/>
    </source>
</evidence>
<keyword evidence="5 14" id="KW-0949">S-adenosyl-L-methionine</keyword>
<evidence type="ECO:0000256" key="8">
    <source>
        <dbReference type="ARBA" id="ARBA00023004"/>
    </source>
</evidence>
<evidence type="ECO:0000256" key="5">
    <source>
        <dbReference type="ARBA" id="ARBA00022691"/>
    </source>
</evidence>
<dbReference type="NCBIfam" id="TIGR00089">
    <property type="entry name" value="MiaB/RimO family radical SAM methylthiotransferase"/>
    <property type="match status" value="1"/>
</dbReference>
<evidence type="ECO:0000313" key="19">
    <source>
        <dbReference type="Proteomes" id="UP000627446"/>
    </source>
</evidence>
<evidence type="ECO:0000256" key="4">
    <source>
        <dbReference type="ARBA" id="ARBA00022679"/>
    </source>
</evidence>
<feature type="binding site" evidence="14">
    <location>
        <position position="39"/>
    </location>
    <ligand>
        <name>[4Fe-4S] cluster</name>
        <dbReference type="ChEBI" id="CHEBI:49883"/>
        <label>1</label>
    </ligand>
</feature>
<dbReference type="EMBL" id="JACOFZ010000001">
    <property type="protein sequence ID" value="MBC3880814.1"/>
    <property type="molecule type" value="Genomic_DNA"/>
</dbReference>
<keyword evidence="6 14" id="KW-0819">tRNA processing</keyword>
<sequence length="468" mass="52027">MSTVISNQENSSIPNKVDAVEASGTVAAQKKVFIKTFGCQMNEYDSDKMQDVLAATDGMIKTDKPEDADVILLNTCSVREKASEKVFSDLGRLRELKRDKPDLVIGVGGCVASQEGEAIIRRAPYVDVVFGPQTLHRLPQLIKDRRTSGRSQVDISFPEIEKFDHLPPAKVEGATAFVSIMEGCSKYCSYCVVPYTRGEEVSRPFNDVLVEVAGLAEQGIKEISLLGQNVNAYRGVMDDGEIADFALLLEYIAEFPQIERIRFVTSHPKEFNQRLIDAYAKIPKLVNHVYLPAQHGSDRVLAAMKRGYTSLEYKSVIRKLRAVRPNMHISSDFIVGFPGETDEDFDALMKLINDVEFDNSFSFIFSARPGTPAANLEDTTPAPLKLKRLQFLQSVIDANTKKYSNAMIGTVQRILVEGPSVKDPNELQGRTENNRVVNFPGGKELIGTLVNTRITESYNYSLRGELVD</sequence>
<evidence type="ECO:0000256" key="7">
    <source>
        <dbReference type="ARBA" id="ARBA00022723"/>
    </source>
</evidence>
<dbReference type="SFLD" id="SFLDG01082">
    <property type="entry name" value="B12-binding_domain_containing"/>
    <property type="match status" value="1"/>
</dbReference>
<gene>
    <name evidence="14 18" type="primary">miaB</name>
    <name evidence="18" type="ORF">H8K36_05460</name>
</gene>
<dbReference type="InterPro" id="IPR006638">
    <property type="entry name" value="Elp3/MiaA/NifB-like_rSAM"/>
</dbReference>
<feature type="binding site" evidence="14">
    <location>
        <position position="188"/>
    </location>
    <ligand>
        <name>[4Fe-4S] cluster</name>
        <dbReference type="ChEBI" id="CHEBI:49883"/>
        <label>2</label>
        <note>4Fe-4S-S-AdoMet</note>
    </ligand>
</feature>
<dbReference type="EC" id="2.8.4.3" evidence="10 14"/>
<feature type="domain" description="Radical SAM core" evidence="17">
    <location>
        <begin position="170"/>
        <end position="402"/>
    </location>
</feature>
<dbReference type="InterPro" id="IPR020612">
    <property type="entry name" value="Methylthiotransferase_CS"/>
</dbReference>
<comment type="caution">
    <text evidence="18">The sequence shown here is derived from an EMBL/GenBank/DDBJ whole genome shotgun (WGS) entry which is preliminary data.</text>
</comment>
<proteinExistence type="inferred from homology"/>
<name>A0A923KSS3_9BURK</name>
<evidence type="ECO:0000259" key="15">
    <source>
        <dbReference type="PROSITE" id="PS50926"/>
    </source>
</evidence>
<comment type="cofactor">
    <cofactor evidence="14">
        <name>[4Fe-4S] cluster</name>
        <dbReference type="ChEBI" id="CHEBI:49883"/>
    </cofactor>
    <text evidence="14">Binds 2 [4Fe-4S] clusters. One cluster is coordinated with 3 cysteines and an exchangeable S-adenosyl-L-methionine.</text>
</comment>
<comment type="catalytic activity">
    <reaction evidence="13">
        <text>N(6)-dimethylallyladenosine(37) in tRNA + (sulfur carrier)-SH + AH2 + 2 S-adenosyl-L-methionine = 2-methylsulfanyl-N(6)-dimethylallyladenosine(37) in tRNA + (sulfur carrier)-H + 5'-deoxyadenosine + L-methionine + A + S-adenosyl-L-homocysteine + 2 H(+)</text>
        <dbReference type="Rhea" id="RHEA:37067"/>
        <dbReference type="Rhea" id="RHEA-COMP:10375"/>
        <dbReference type="Rhea" id="RHEA-COMP:10376"/>
        <dbReference type="Rhea" id="RHEA-COMP:14737"/>
        <dbReference type="Rhea" id="RHEA-COMP:14739"/>
        <dbReference type="ChEBI" id="CHEBI:13193"/>
        <dbReference type="ChEBI" id="CHEBI:15378"/>
        <dbReference type="ChEBI" id="CHEBI:17319"/>
        <dbReference type="ChEBI" id="CHEBI:17499"/>
        <dbReference type="ChEBI" id="CHEBI:29917"/>
        <dbReference type="ChEBI" id="CHEBI:57844"/>
        <dbReference type="ChEBI" id="CHEBI:57856"/>
        <dbReference type="ChEBI" id="CHEBI:59789"/>
        <dbReference type="ChEBI" id="CHEBI:64428"/>
        <dbReference type="ChEBI" id="CHEBI:74415"/>
        <dbReference type="ChEBI" id="CHEBI:74417"/>
        <dbReference type="EC" id="2.8.4.3"/>
    </reaction>
    <physiologicalReaction direction="left-to-right" evidence="13">
        <dbReference type="Rhea" id="RHEA:37068"/>
    </physiologicalReaction>
</comment>
<keyword evidence="3 14" id="KW-0963">Cytoplasm</keyword>
<accession>A0A923KSS3</accession>
<dbReference type="SFLD" id="SFLDS00029">
    <property type="entry name" value="Radical_SAM"/>
    <property type="match status" value="1"/>
</dbReference>
<comment type="subcellular location">
    <subcellularLocation>
        <location evidence="14">Cytoplasm</location>
    </subcellularLocation>
</comment>
<dbReference type="SFLD" id="SFLDG01061">
    <property type="entry name" value="methylthiotransferase"/>
    <property type="match status" value="1"/>
</dbReference>
<feature type="binding site" evidence="14">
    <location>
        <position position="76"/>
    </location>
    <ligand>
        <name>[4Fe-4S] cluster</name>
        <dbReference type="ChEBI" id="CHEBI:49883"/>
        <label>1</label>
    </ligand>
</feature>
<dbReference type="FunFam" id="3.40.50.12160:FF:000001">
    <property type="entry name" value="tRNA-2-methylthio-N(6)-dimethylallyladenosine synthase"/>
    <property type="match status" value="1"/>
</dbReference>
<dbReference type="GO" id="GO:0051539">
    <property type="term" value="F:4 iron, 4 sulfur cluster binding"/>
    <property type="evidence" value="ECO:0007669"/>
    <property type="project" value="UniProtKB-UniRule"/>
</dbReference>
<dbReference type="HAMAP" id="MF_01864">
    <property type="entry name" value="tRNA_metthiotr_MiaB"/>
    <property type="match status" value="1"/>
</dbReference>
<evidence type="ECO:0000256" key="14">
    <source>
        <dbReference type="HAMAP-Rule" id="MF_01864"/>
    </source>
</evidence>
<organism evidence="18 19">
    <name type="scientific">Undibacterium nitidum</name>
    <dbReference type="NCBI Taxonomy" id="2762298"/>
    <lineage>
        <taxon>Bacteria</taxon>
        <taxon>Pseudomonadati</taxon>
        <taxon>Pseudomonadota</taxon>
        <taxon>Betaproteobacteria</taxon>
        <taxon>Burkholderiales</taxon>
        <taxon>Oxalobacteraceae</taxon>
        <taxon>Undibacterium</taxon>
    </lineage>
</organism>
<evidence type="ECO:0000256" key="10">
    <source>
        <dbReference type="ARBA" id="ARBA00033765"/>
    </source>
</evidence>
<keyword evidence="7 14" id="KW-0479">Metal-binding</keyword>
<evidence type="ECO:0000256" key="12">
    <source>
        <dbReference type="ARBA" id="ARBA00052380"/>
    </source>
</evidence>
<dbReference type="NCBIfam" id="TIGR01574">
    <property type="entry name" value="miaB-methiolase"/>
    <property type="match status" value="1"/>
</dbReference>
<dbReference type="PANTHER" id="PTHR43020:SF2">
    <property type="entry name" value="MITOCHONDRIAL TRNA METHYLTHIOTRANSFERASE CDK5RAP1"/>
    <property type="match status" value="1"/>
</dbReference>
<comment type="function">
    <text evidence="1 14">Catalyzes the methylthiolation of N6-(dimethylallyl)adenosine (i(6)A), leading to the formation of 2-methylthio-N6-(dimethylallyl)adenosine (ms(2)i(6)A) at position 37 in tRNAs that read codons beginning with uridine.</text>
</comment>
<evidence type="ECO:0000256" key="2">
    <source>
        <dbReference type="ARBA" id="ARBA00022485"/>
    </source>
</evidence>
<feature type="domain" description="MTTase N-terminal" evidence="16">
    <location>
        <begin position="30"/>
        <end position="147"/>
    </location>
</feature>
<dbReference type="InterPro" id="IPR005839">
    <property type="entry name" value="Methylthiotransferase"/>
</dbReference>
<comment type="catalytic activity">
    <reaction evidence="11">
        <text>N(6)-dimethylallyladenosine(37) in tRNA + (sulfur carrier)-SH + AH2 + S-adenosyl-L-methionine = 2-thio-N(6)-dimethylallyladenosine(37) in tRNA + (sulfur carrier)-H + 5'-deoxyadenosine + L-methionine + A + H(+)</text>
        <dbReference type="Rhea" id="RHEA:36339"/>
        <dbReference type="Rhea" id="RHEA-COMP:10375"/>
        <dbReference type="Rhea" id="RHEA-COMP:10377"/>
        <dbReference type="Rhea" id="RHEA-COMP:14737"/>
        <dbReference type="Rhea" id="RHEA-COMP:14739"/>
        <dbReference type="ChEBI" id="CHEBI:13193"/>
        <dbReference type="ChEBI" id="CHEBI:15378"/>
        <dbReference type="ChEBI" id="CHEBI:17319"/>
        <dbReference type="ChEBI" id="CHEBI:17499"/>
        <dbReference type="ChEBI" id="CHEBI:29917"/>
        <dbReference type="ChEBI" id="CHEBI:57844"/>
        <dbReference type="ChEBI" id="CHEBI:59789"/>
        <dbReference type="ChEBI" id="CHEBI:64428"/>
        <dbReference type="ChEBI" id="CHEBI:74415"/>
        <dbReference type="ChEBI" id="CHEBI:74416"/>
    </reaction>
    <physiologicalReaction direction="left-to-right" evidence="11">
        <dbReference type="Rhea" id="RHEA:36340"/>
    </physiologicalReaction>
</comment>
<dbReference type="SFLD" id="SFLDF00273">
    <property type="entry name" value="(dimethylallyl)adenosine_tRNA"/>
    <property type="match status" value="1"/>
</dbReference>
<evidence type="ECO:0000259" key="16">
    <source>
        <dbReference type="PROSITE" id="PS51449"/>
    </source>
</evidence>
<dbReference type="Pfam" id="PF01938">
    <property type="entry name" value="TRAM"/>
    <property type="match status" value="1"/>
</dbReference>
<dbReference type="Proteomes" id="UP000627446">
    <property type="component" value="Unassembled WGS sequence"/>
</dbReference>
<dbReference type="Pfam" id="PF00919">
    <property type="entry name" value="UPF0004"/>
    <property type="match status" value="1"/>
</dbReference>
<dbReference type="InterPro" id="IPR007197">
    <property type="entry name" value="rSAM"/>
</dbReference>
<feature type="binding site" evidence="14">
    <location>
        <position position="191"/>
    </location>
    <ligand>
        <name>[4Fe-4S] cluster</name>
        <dbReference type="ChEBI" id="CHEBI:49883"/>
        <label>2</label>
        <note>4Fe-4S-S-AdoMet</note>
    </ligand>
</feature>
<feature type="binding site" evidence="14">
    <location>
        <position position="184"/>
    </location>
    <ligand>
        <name>[4Fe-4S] cluster</name>
        <dbReference type="ChEBI" id="CHEBI:49883"/>
        <label>2</label>
        <note>4Fe-4S-S-AdoMet</note>
    </ligand>
</feature>
<evidence type="ECO:0000256" key="9">
    <source>
        <dbReference type="ARBA" id="ARBA00023014"/>
    </source>
</evidence>
<evidence type="ECO:0000259" key="17">
    <source>
        <dbReference type="PROSITE" id="PS51918"/>
    </source>
</evidence>
<dbReference type="PANTHER" id="PTHR43020">
    <property type="entry name" value="CDK5 REGULATORY SUBUNIT-ASSOCIATED PROTEIN 1"/>
    <property type="match status" value="1"/>
</dbReference>
<dbReference type="AlphaFoldDB" id="A0A923KSS3"/>
<dbReference type="FunFam" id="3.80.30.20:FF:000001">
    <property type="entry name" value="tRNA-2-methylthio-N(6)-dimethylallyladenosine synthase 2"/>
    <property type="match status" value="1"/>
</dbReference>
<evidence type="ECO:0000256" key="3">
    <source>
        <dbReference type="ARBA" id="ARBA00022490"/>
    </source>
</evidence>
<reference evidence="18" key="1">
    <citation type="submission" date="2020-08" db="EMBL/GenBank/DDBJ databases">
        <title>Novel species isolated from subtropical streams in China.</title>
        <authorList>
            <person name="Lu H."/>
        </authorList>
    </citation>
    <scope>NUCLEOTIDE SEQUENCE</scope>
    <source>
        <strain evidence="18">LX22W</strain>
    </source>
</reference>
<feature type="domain" description="TRAM" evidence="15">
    <location>
        <begin position="405"/>
        <end position="468"/>
    </location>
</feature>
<dbReference type="InterPro" id="IPR013848">
    <property type="entry name" value="Methylthiotransferase_N"/>
</dbReference>
<dbReference type="CDD" id="cd01335">
    <property type="entry name" value="Radical_SAM"/>
    <property type="match status" value="1"/>
</dbReference>